<gene>
    <name evidence="1" type="ORF">Clacol_006893</name>
</gene>
<reference evidence="1" key="1">
    <citation type="submission" date="2021-10" db="EMBL/GenBank/DDBJ databases">
        <title>De novo Genome Assembly of Clathrus columnatus (Basidiomycota, Fungi) Using Illumina and Nanopore Sequence Data.</title>
        <authorList>
            <person name="Ogiso-Tanaka E."/>
            <person name="Itagaki H."/>
            <person name="Hosoya T."/>
            <person name="Hosaka K."/>
        </authorList>
    </citation>
    <scope>NUCLEOTIDE SEQUENCE</scope>
    <source>
        <strain evidence="1">MO-923</strain>
    </source>
</reference>
<organism evidence="1 2">
    <name type="scientific">Clathrus columnatus</name>
    <dbReference type="NCBI Taxonomy" id="1419009"/>
    <lineage>
        <taxon>Eukaryota</taxon>
        <taxon>Fungi</taxon>
        <taxon>Dikarya</taxon>
        <taxon>Basidiomycota</taxon>
        <taxon>Agaricomycotina</taxon>
        <taxon>Agaricomycetes</taxon>
        <taxon>Phallomycetidae</taxon>
        <taxon>Phallales</taxon>
        <taxon>Clathraceae</taxon>
        <taxon>Clathrus</taxon>
    </lineage>
</organism>
<protein>
    <submittedName>
        <fullName evidence="1">Uncharacterized protein</fullName>
    </submittedName>
</protein>
<name>A0AAV5AHM0_9AGAM</name>
<dbReference type="AlphaFoldDB" id="A0AAV5AHM0"/>
<dbReference type="Proteomes" id="UP001050691">
    <property type="component" value="Unassembled WGS sequence"/>
</dbReference>
<evidence type="ECO:0000313" key="1">
    <source>
        <dbReference type="EMBL" id="GJJ12649.1"/>
    </source>
</evidence>
<sequence length="112" mass="13071">MVTALGSFLIEYNTSRFRVKLCRECRNLVQSVLVPKIPPGEFRITAEIQYMDDLADMTAALEEDRKRNCLTKFFRARSINANFKHRIDKRQERLLALGFTSGIWYAVIRLDV</sequence>
<proteinExistence type="predicted"/>
<comment type="caution">
    <text evidence="1">The sequence shown here is derived from an EMBL/GenBank/DDBJ whole genome shotgun (WGS) entry which is preliminary data.</text>
</comment>
<keyword evidence="2" id="KW-1185">Reference proteome</keyword>
<dbReference type="EMBL" id="BPWL01000007">
    <property type="protein sequence ID" value="GJJ12649.1"/>
    <property type="molecule type" value="Genomic_DNA"/>
</dbReference>
<accession>A0AAV5AHM0</accession>
<evidence type="ECO:0000313" key="2">
    <source>
        <dbReference type="Proteomes" id="UP001050691"/>
    </source>
</evidence>